<organism evidence="4 5">
    <name type="scientific">Streptomyces filipinensis</name>
    <dbReference type="NCBI Taxonomy" id="66887"/>
    <lineage>
        <taxon>Bacteria</taxon>
        <taxon>Bacillati</taxon>
        <taxon>Actinomycetota</taxon>
        <taxon>Actinomycetes</taxon>
        <taxon>Kitasatosporales</taxon>
        <taxon>Streptomycetaceae</taxon>
        <taxon>Streptomyces</taxon>
    </lineage>
</organism>
<name>A0A918MBZ4_9ACTN</name>
<feature type="domain" description="Methyltransferase" evidence="3">
    <location>
        <begin position="53"/>
        <end position="147"/>
    </location>
</feature>
<gene>
    <name evidence="4" type="ORF">GCM10010260_37460</name>
</gene>
<dbReference type="AlphaFoldDB" id="A0A918MBZ4"/>
<evidence type="ECO:0000259" key="3">
    <source>
        <dbReference type="Pfam" id="PF13649"/>
    </source>
</evidence>
<dbReference type="Pfam" id="PF13649">
    <property type="entry name" value="Methyltransf_25"/>
    <property type="match status" value="1"/>
</dbReference>
<dbReference type="GO" id="GO:0032259">
    <property type="term" value="P:methylation"/>
    <property type="evidence" value="ECO:0007669"/>
    <property type="project" value="UniProtKB-KW"/>
</dbReference>
<protein>
    <submittedName>
        <fullName evidence="4">Methyltransferase</fullName>
    </submittedName>
</protein>
<dbReference type="GO" id="GO:0008168">
    <property type="term" value="F:methyltransferase activity"/>
    <property type="evidence" value="ECO:0007669"/>
    <property type="project" value="UniProtKB-KW"/>
</dbReference>
<keyword evidence="2" id="KW-0808">Transferase</keyword>
<dbReference type="SUPFAM" id="SSF53335">
    <property type="entry name" value="S-adenosyl-L-methionine-dependent methyltransferases"/>
    <property type="match status" value="1"/>
</dbReference>
<dbReference type="EMBL" id="BMTD01000007">
    <property type="protein sequence ID" value="GGU97930.1"/>
    <property type="molecule type" value="Genomic_DNA"/>
</dbReference>
<evidence type="ECO:0000313" key="4">
    <source>
        <dbReference type="EMBL" id="GGU97930.1"/>
    </source>
</evidence>
<dbReference type="InterPro" id="IPR041698">
    <property type="entry name" value="Methyltransf_25"/>
</dbReference>
<dbReference type="Proteomes" id="UP000618795">
    <property type="component" value="Unassembled WGS sequence"/>
</dbReference>
<keyword evidence="5" id="KW-1185">Reference proteome</keyword>
<dbReference type="GO" id="GO:0017000">
    <property type="term" value="P:antibiotic biosynthetic process"/>
    <property type="evidence" value="ECO:0007669"/>
    <property type="project" value="UniProtKB-ARBA"/>
</dbReference>
<dbReference type="PANTHER" id="PTHR43861">
    <property type="entry name" value="TRANS-ACONITATE 2-METHYLTRANSFERASE-RELATED"/>
    <property type="match status" value="1"/>
</dbReference>
<dbReference type="PANTHER" id="PTHR43861:SF1">
    <property type="entry name" value="TRANS-ACONITATE 2-METHYLTRANSFERASE"/>
    <property type="match status" value="1"/>
</dbReference>
<dbReference type="Gene3D" id="3.40.50.150">
    <property type="entry name" value="Vaccinia Virus protein VP39"/>
    <property type="match status" value="1"/>
</dbReference>
<dbReference type="InterPro" id="IPR029063">
    <property type="entry name" value="SAM-dependent_MTases_sf"/>
</dbReference>
<comment type="caution">
    <text evidence="4">The sequence shown here is derived from an EMBL/GenBank/DDBJ whole genome shotgun (WGS) entry which is preliminary data.</text>
</comment>
<keyword evidence="1 4" id="KW-0489">Methyltransferase</keyword>
<reference evidence="4" key="1">
    <citation type="journal article" date="2014" name="Int. J. Syst. Evol. Microbiol.">
        <title>Complete genome sequence of Corynebacterium casei LMG S-19264T (=DSM 44701T), isolated from a smear-ripened cheese.</title>
        <authorList>
            <consortium name="US DOE Joint Genome Institute (JGI-PGF)"/>
            <person name="Walter F."/>
            <person name="Albersmeier A."/>
            <person name="Kalinowski J."/>
            <person name="Ruckert C."/>
        </authorList>
    </citation>
    <scope>NUCLEOTIDE SEQUENCE</scope>
    <source>
        <strain evidence="4">JCM 4369</strain>
    </source>
</reference>
<evidence type="ECO:0000313" key="5">
    <source>
        <dbReference type="Proteomes" id="UP000618795"/>
    </source>
</evidence>
<sequence length="232" mass="25534">MPQTTAAGDSAHTELWNPETYDALRRQLIPSFDLLYDSAVGAVAMTVGPAPRVLDLGAGTGLLSAAIRDRLPGAGLVLQDRSELMLGQARQRFAADDQVSVRVADHLDELPAGPFDAVVSALSIHHLTHEQKRDLFVRIREILRPGGIFVNVEQVLAPTGVLEKMYDQRHEAHVHASGTPAEEWAAGRERMKHDIPIDVDAQLRWLREAGFGTVDCLAKDWRFATYAGWNEA</sequence>
<reference evidence="4" key="2">
    <citation type="submission" date="2020-09" db="EMBL/GenBank/DDBJ databases">
        <authorList>
            <person name="Sun Q."/>
            <person name="Ohkuma M."/>
        </authorList>
    </citation>
    <scope>NUCLEOTIDE SEQUENCE</scope>
    <source>
        <strain evidence="4">JCM 4369</strain>
    </source>
</reference>
<dbReference type="CDD" id="cd02440">
    <property type="entry name" value="AdoMet_MTases"/>
    <property type="match status" value="1"/>
</dbReference>
<dbReference type="RefSeq" id="WP_191874618.1">
    <property type="nucleotide sequence ID" value="NZ_BMTD01000007.1"/>
</dbReference>
<accession>A0A918MBZ4</accession>
<proteinExistence type="predicted"/>
<evidence type="ECO:0000256" key="1">
    <source>
        <dbReference type="ARBA" id="ARBA00022603"/>
    </source>
</evidence>
<evidence type="ECO:0000256" key="2">
    <source>
        <dbReference type="ARBA" id="ARBA00022679"/>
    </source>
</evidence>